<evidence type="ECO:0000313" key="1">
    <source>
        <dbReference type="EMBL" id="GAG17678.1"/>
    </source>
</evidence>
<dbReference type="AlphaFoldDB" id="X0VZ08"/>
<sequence>NKAIELNPIDADAWYNKGVVLEQLGQPDDAKAAYAEAAKLDPQYGEVQS</sequence>
<reference evidence="1" key="1">
    <citation type="journal article" date="2014" name="Front. Microbiol.">
        <title>High frequency of phylogenetically diverse reductive dehalogenase-homologous genes in deep subseafloor sedimentary metagenomes.</title>
        <authorList>
            <person name="Kawai M."/>
            <person name="Futagami T."/>
            <person name="Toyoda A."/>
            <person name="Takaki Y."/>
            <person name="Nishi S."/>
            <person name="Hori S."/>
            <person name="Arai W."/>
            <person name="Tsubouchi T."/>
            <person name="Morono Y."/>
            <person name="Uchiyama I."/>
            <person name="Ito T."/>
            <person name="Fujiyama A."/>
            <person name="Inagaki F."/>
            <person name="Takami H."/>
        </authorList>
    </citation>
    <scope>NUCLEOTIDE SEQUENCE</scope>
    <source>
        <strain evidence="1">Expedition CK06-06</strain>
    </source>
</reference>
<dbReference type="Pfam" id="PF00515">
    <property type="entry name" value="TPR_1"/>
    <property type="match status" value="1"/>
</dbReference>
<dbReference type="Gene3D" id="1.25.40.10">
    <property type="entry name" value="Tetratricopeptide repeat domain"/>
    <property type="match status" value="1"/>
</dbReference>
<dbReference type="SMART" id="SM00028">
    <property type="entry name" value="TPR"/>
    <property type="match status" value="1"/>
</dbReference>
<name>X0VZ08_9ZZZZ</name>
<dbReference type="EMBL" id="BARS01030079">
    <property type="protein sequence ID" value="GAG17678.1"/>
    <property type="molecule type" value="Genomic_DNA"/>
</dbReference>
<gene>
    <name evidence="1" type="ORF">S01H1_46947</name>
</gene>
<protein>
    <submittedName>
        <fullName evidence="1">Uncharacterized protein</fullName>
    </submittedName>
</protein>
<organism evidence="1">
    <name type="scientific">marine sediment metagenome</name>
    <dbReference type="NCBI Taxonomy" id="412755"/>
    <lineage>
        <taxon>unclassified sequences</taxon>
        <taxon>metagenomes</taxon>
        <taxon>ecological metagenomes</taxon>
    </lineage>
</organism>
<dbReference type="InterPro" id="IPR019734">
    <property type="entry name" value="TPR_rpt"/>
</dbReference>
<proteinExistence type="predicted"/>
<comment type="caution">
    <text evidence="1">The sequence shown here is derived from an EMBL/GenBank/DDBJ whole genome shotgun (WGS) entry which is preliminary data.</text>
</comment>
<dbReference type="SUPFAM" id="SSF48452">
    <property type="entry name" value="TPR-like"/>
    <property type="match status" value="1"/>
</dbReference>
<feature type="non-terminal residue" evidence="1">
    <location>
        <position position="1"/>
    </location>
</feature>
<dbReference type="PROSITE" id="PS50005">
    <property type="entry name" value="TPR"/>
    <property type="match status" value="1"/>
</dbReference>
<dbReference type="InterPro" id="IPR011990">
    <property type="entry name" value="TPR-like_helical_dom_sf"/>
</dbReference>
<accession>X0VZ08</accession>